<proteinExistence type="predicted"/>
<feature type="signal peptide" evidence="2">
    <location>
        <begin position="1"/>
        <end position="21"/>
    </location>
</feature>
<evidence type="ECO:0000313" key="4">
    <source>
        <dbReference type="Proteomes" id="UP001341840"/>
    </source>
</evidence>
<evidence type="ECO:0000313" key="3">
    <source>
        <dbReference type="EMBL" id="MED6204719.1"/>
    </source>
</evidence>
<keyword evidence="1" id="KW-0472">Membrane</keyword>
<keyword evidence="1" id="KW-0812">Transmembrane</keyword>
<reference evidence="3 4" key="1">
    <citation type="journal article" date="2023" name="Plants (Basel)">
        <title>Bridging the Gap: Combining Genomics and Transcriptomics Approaches to Understand Stylosanthes scabra, an Orphan Legume from the Brazilian Caatinga.</title>
        <authorList>
            <person name="Ferreira-Neto J.R.C."/>
            <person name="da Silva M.D."/>
            <person name="Binneck E."/>
            <person name="de Melo N.F."/>
            <person name="da Silva R.H."/>
            <person name="de Melo A.L.T.M."/>
            <person name="Pandolfi V."/>
            <person name="Bustamante F.O."/>
            <person name="Brasileiro-Vidal A.C."/>
            <person name="Benko-Iseppon A.M."/>
        </authorList>
    </citation>
    <scope>NUCLEOTIDE SEQUENCE [LARGE SCALE GENOMIC DNA]</scope>
    <source>
        <tissue evidence="3">Leaves</tissue>
    </source>
</reference>
<evidence type="ECO:0000256" key="1">
    <source>
        <dbReference type="SAM" id="Phobius"/>
    </source>
</evidence>
<organism evidence="3 4">
    <name type="scientific">Stylosanthes scabra</name>
    <dbReference type="NCBI Taxonomy" id="79078"/>
    <lineage>
        <taxon>Eukaryota</taxon>
        <taxon>Viridiplantae</taxon>
        <taxon>Streptophyta</taxon>
        <taxon>Embryophyta</taxon>
        <taxon>Tracheophyta</taxon>
        <taxon>Spermatophyta</taxon>
        <taxon>Magnoliopsida</taxon>
        <taxon>eudicotyledons</taxon>
        <taxon>Gunneridae</taxon>
        <taxon>Pentapetalae</taxon>
        <taxon>rosids</taxon>
        <taxon>fabids</taxon>
        <taxon>Fabales</taxon>
        <taxon>Fabaceae</taxon>
        <taxon>Papilionoideae</taxon>
        <taxon>50 kb inversion clade</taxon>
        <taxon>dalbergioids sensu lato</taxon>
        <taxon>Dalbergieae</taxon>
        <taxon>Pterocarpus clade</taxon>
        <taxon>Stylosanthes</taxon>
    </lineage>
</organism>
<sequence>MILQLACLFILGFLATMHSVAIPTTTLLCSPSHHFVSLFDPFILKSMLGFLLVVGDLASFVCGGHLQCCMLFPESHDDHQAISASITPTTTSSVLYQSSNKA</sequence>
<name>A0ABU6Y621_9FABA</name>
<evidence type="ECO:0000256" key="2">
    <source>
        <dbReference type="SAM" id="SignalP"/>
    </source>
</evidence>
<feature type="transmembrane region" description="Helical" evidence="1">
    <location>
        <begin position="43"/>
        <end position="66"/>
    </location>
</feature>
<dbReference type="EMBL" id="JASCZI010241684">
    <property type="protein sequence ID" value="MED6204719.1"/>
    <property type="molecule type" value="Genomic_DNA"/>
</dbReference>
<protein>
    <submittedName>
        <fullName evidence="3">Uncharacterized protein</fullName>
    </submittedName>
</protein>
<comment type="caution">
    <text evidence="3">The sequence shown here is derived from an EMBL/GenBank/DDBJ whole genome shotgun (WGS) entry which is preliminary data.</text>
</comment>
<feature type="chain" id="PRO_5046826943" evidence="2">
    <location>
        <begin position="22"/>
        <end position="102"/>
    </location>
</feature>
<keyword evidence="2" id="KW-0732">Signal</keyword>
<keyword evidence="1" id="KW-1133">Transmembrane helix</keyword>
<accession>A0ABU6Y621</accession>
<dbReference type="Proteomes" id="UP001341840">
    <property type="component" value="Unassembled WGS sequence"/>
</dbReference>
<keyword evidence="4" id="KW-1185">Reference proteome</keyword>
<gene>
    <name evidence="3" type="ORF">PIB30_011693</name>
</gene>